<comment type="subunit">
    <text evidence="5">Part of the 50S ribosomal subunit.</text>
</comment>
<dbReference type="EMBL" id="CYXT01000001">
    <property type="protein sequence ID" value="CUM73801.1"/>
    <property type="molecule type" value="Genomic_DNA"/>
</dbReference>
<evidence type="ECO:0000256" key="1">
    <source>
        <dbReference type="ARBA" id="ARBA00010618"/>
    </source>
</evidence>
<dbReference type="HAMAP" id="MF_01326_B">
    <property type="entry name" value="Ribosomal_uL24_B"/>
    <property type="match status" value="1"/>
</dbReference>
<evidence type="ECO:0000313" key="13">
    <source>
        <dbReference type="Proteomes" id="UP000095553"/>
    </source>
</evidence>
<dbReference type="OrthoDB" id="9807419at2"/>
<organism evidence="8 16">
    <name type="scientific">Anaerostipes hadrus</name>
    <dbReference type="NCBI Taxonomy" id="649756"/>
    <lineage>
        <taxon>Bacteria</taxon>
        <taxon>Bacillati</taxon>
        <taxon>Bacillota</taxon>
        <taxon>Clostridia</taxon>
        <taxon>Lachnospirales</taxon>
        <taxon>Lachnospiraceae</taxon>
        <taxon>Anaerostipes</taxon>
    </lineage>
</organism>
<evidence type="ECO:0000313" key="10">
    <source>
        <dbReference type="EMBL" id="CUM73801.1"/>
    </source>
</evidence>
<dbReference type="SMART" id="SM00739">
    <property type="entry name" value="KOW"/>
    <property type="match status" value="1"/>
</dbReference>
<dbReference type="GeneID" id="92742322"/>
<dbReference type="CDD" id="cd06089">
    <property type="entry name" value="KOW_RPL26"/>
    <property type="match status" value="1"/>
</dbReference>
<evidence type="ECO:0000256" key="5">
    <source>
        <dbReference type="HAMAP-Rule" id="MF_01326"/>
    </source>
</evidence>
<evidence type="ECO:0000256" key="6">
    <source>
        <dbReference type="SAM" id="MobiDB-lite"/>
    </source>
</evidence>
<evidence type="ECO:0000313" key="15">
    <source>
        <dbReference type="Proteomes" id="UP000095598"/>
    </source>
</evidence>
<accession>A0A174F7Q8</accession>
<proteinExistence type="inferred from homology"/>
<evidence type="ECO:0000256" key="2">
    <source>
        <dbReference type="ARBA" id="ARBA00022980"/>
    </source>
</evidence>
<dbReference type="InterPro" id="IPR041988">
    <property type="entry name" value="Ribosomal_uL24_KOW"/>
</dbReference>
<dbReference type="Proteomes" id="UP000188159">
    <property type="component" value="Chromosome"/>
</dbReference>
<keyword evidence="5" id="KW-0699">rRNA-binding</keyword>
<dbReference type="GO" id="GO:0019843">
    <property type="term" value="F:rRNA binding"/>
    <property type="evidence" value="ECO:0007669"/>
    <property type="project" value="UniProtKB-UniRule"/>
</dbReference>
<dbReference type="GO" id="GO:1990904">
    <property type="term" value="C:ribonucleoprotein complex"/>
    <property type="evidence" value="ECO:0007669"/>
    <property type="project" value="UniProtKB-KW"/>
</dbReference>
<dbReference type="NCBIfam" id="TIGR01079">
    <property type="entry name" value="rplX_bact"/>
    <property type="match status" value="1"/>
</dbReference>
<evidence type="ECO:0000259" key="7">
    <source>
        <dbReference type="SMART" id="SM00739"/>
    </source>
</evidence>
<reference evidence="8 16" key="2">
    <citation type="journal article" date="2016" name="Sci. Rep.">
        <title>Accelerated dysbiosis of gut microbiota during aggravation of DSS-induced colitis by a butyrate-producing bacterium.</title>
        <authorList>
            <person name="Zhang Q."/>
            <person name="Wu Y."/>
            <person name="Wang J."/>
            <person name="Wu G."/>
            <person name="Long W."/>
            <person name="Xue Z."/>
            <person name="Wang L."/>
            <person name="Zhang X."/>
            <person name="Pang X."/>
            <person name="Zhao Y."/>
            <person name="Zhao L."/>
            <person name="Zhang C."/>
        </authorList>
    </citation>
    <scope>NUCLEOTIDE SEQUENCE [LARGE SCALE GENOMIC DNA]</scope>
    <source>
        <strain evidence="8 16">BPB5</strain>
    </source>
</reference>
<keyword evidence="3 5" id="KW-0687">Ribonucleoprotein</keyword>
<dbReference type="AlphaFoldDB" id="A0A174F7Q8"/>
<reference evidence="12" key="3">
    <citation type="submission" date="2023-08" db="EMBL/GenBank/DDBJ databases">
        <title>Complete Genome Sequences of butyrate producing Anaerostipes hadrus strains BA1 and GIF7 isolated from the terminal ileum of a healthy lean male.</title>
        <authorList>
            <person name="Low A."/>
            <person name="Sheludchenko M."/>
            <person name="Cheng H.E."/>
            <person name="Koh X.Q."/>
            <person name="Lee J."/>
        </authorList>
    </citation>
    <scope>NUCLEOTIDE SEQUENCE</scope>
    <source>
        <strain evidence="12">BA1</strain>
    </source>
</reference>
<keyword evidence="5" id="KW-0694">RNA-binding</keyword>
<feature type="region of interest" description="Disordered" evidence="6">
    <location>
        <begin position="43"/>
        <end position="62"/>
    </location>
</feature>
<evidence type="ECO:0000313" key="12">
    <source>
        <dbReference type="EMBL" id="WMD16263.1"/>
    </source>
</evidence>
<dbReference type="Gene3D" id="2.30.30.30">
    <property type="match status" value="1"/>
</dbReference>
<dbReference type="InterPro" id="IPR057264">
    <property type="entry name" value="Ribosomal_uL24_C"/>
</dbReference>
<comment type="function">
    <text evidence="5">One of two assembly initiator proteins, it binds directly to the 5'-end of the 23S rRNA, where it nucleates assembly of the 50S subunit.</text>
</comment>
<evidence type="ECO:0000256" key="4">
    <source>
        <dbReference type="ARBA" id="ARBA00035206"/>
    </source>
</evidence>
<dbReference type="EMBL" id="CYXY01000001">
    <property type="protein sequence ID" value="CUM70091.1"/>
    <property type="molecule type" value="Genomic_DNA"/>
</dbReference>
<evidence type="ECO:0000256" key="3">
    <source>
        <dbReference type="ARBA" id="ARBA00023274"/>
    </source>
</evidence>
<keyword evidence="2 5" id="KW-0689">Ribosomal protein</keyword>
<comment type="function">
    <text evidence="5">One of the proteins that surrounds the polypeptide exit tunnel on the outside of the subunit.</text>
</comment>
<dbReference type="EMBL" id="CP012098">
    <property type="protein sequence ID" value="AQP39712.1"/>
    <property type="molecule type" value="Genomic_DNA"/>
</dbReference>
<sequence>MSAIKIKKGDLVKVIAGKDKDKEGKVIAVDHKKGTVTVEGANMITKHTKPSPANQQGGIVSQEGPMDVSNVMLVHNGKTTKIGYKVVDGKKVRVARATGEVID</sequence>
<dbReference type="PANTHER" id="PTHR12903">
    <property type="entry name" value="MITOCHONDRIAL RIBOSOMAL PROTEIN L24"/>
    <property type="match status" value="1"/>
</dbReference>
<dbReference type="RefSeq" id="WP_008393393.1">
    <property type="nucleotide sequence ID" value="NC_021016.1"/>
</dbReference>
<evidence type="ECO:0000313" key="9">
    <source>
        <dbReference type="EMBL" id="CUM70091.1"/>
    </source>
</evidence>
<dbReference type="InterPro" id="IPR014722">
    <property type="entry name" value="Rib_uL2_dom2"/>
</dbReference>
<evidence type="ECO:0000313" key="16">
    <source>
        <dbReference type="Proteomes" id="UP000188159"/>
    </source>
</evidence>
<evidence type="ECO:0000313" key="14">
    <source>
        <dbReference type="Proteomes" id="UP000095564"/>
    </source>
</evidence>
<feature type="domain" description="KOW" evidence="7">
    <location>
        <begin position="5"/>
        <end position="32"/>
    </location>
</feature>
<gene>
    <name evidence="5 9" type="primary">rplX</name>
    <name evidence="8" type="ORF">DO83_09015</name>
    <name evidence="10" type="ORF">ERS852425_00332</name>
    <name evidence="11" type="ORF">ERS852520_02932</name>
    <name evidence="9" type="ORF">ERS852571_00044</name>
    <name evidence="12" type="ORF">RBI15_12995</name>
</gene>
<dbReference type="GO" id="GO:0003735">
    <property type="term" value="F:structural constituent of ribosome"/>
    <property type="evidence" value="ECO:0007669"/>
    <property type="project" value="InterPro"/>
</dbReference>
<dbReference type="GO" id="GO:0005840">
    <property type="term" value="C:ribosome"/>
    <property type="evidence" value="ECO:0007669"/>
    <property type="project" value="UniProtKB-KW"/>
</dbReference>
<dbReference type="Proteomes" id="UP000095598">
    <property type="component" value="Unassembled WGS sequence"/>
</dbReference>
<dbReference type="Pfam" id="PF17136">
    <property type="entry name" value="ribosomal_L24"/>
    <property type="match status" value="1"/>
</dbReference>
<protein>
    <recommendedName>
        <fullName evidence="4 5">Large ribosomal subunit protein uL24</fullName>
    </recommendedName>
</protein>
<dbReference type="EMBL" id="CP132968">
    <property type="protein sequence ID" value="WMD16263.1"/>
    <property type="molecule type" value="Genomic_DNA"/>
</dbReference>
<dbReference type="InterPro" id="IPR005824">
    <property type="entry name" value="KOW"/>
</dbReference>
<dbReference type="Proteomes" id="UP001243496">
    <property type="component" value="Chromosome"/>
</dbReference>
<dbReference type="EMBL" id="CZAU01000038">
    <property type="protein sequence ID" value="CUQ05858.1"/>
    <property type="molecule type" value="Genomic_DNA"/>
</dbReference>
<evidence type="ECO:0000313" key="11">
    <source>
        <dbReference type="EMBL" id="CUQ05858.1"/>
    </source>
</evidence>
<dbReference type="InterPro" id="IPR003256">
    <property type="entry name" value="Ribosomal_uL24"/>
</dbReference>
<dbReference type="Proteomes" id="UP000095553">
    <property type="component" value="Unassembled WGS sequence"/>
</dbReference>
<dbReference type="Pfam" id="PF00467">
    <property type="entry name" value="KOW"/>
    <property type="match status" value="1"/>
</dbReference>
<dbReference type="Proteomes" id="UP000095564">
    <property type="component" value="Unassembled WGS sequence"/>
</dbReference>
<reference evidence="13 14" key="1">
    <citation type="submission" date="2015-09" db="EMBL/GenBank/DDBJ databases">
        <authorList>
            <consortium name="Pathogen Informatics"/>
        </authorList>
    </citation>
    <scope>NUCLEOTIDE SEQUENCE [LARGE SCALE GENOMIC DNA]</scope>
    <source>
        <strain evidence="10 15">2789STDY5608868</strain>
        <strain evidence="11 14">2789STDY5834908</strain>
        <strain evidence="9 13">2789STDY5834959</strain>
    </source>
</reference>
<comment type="similarity">
    <text evidence="1 5">Belongs to the universal ribosomal protein uL24 family.</text>
</comment>
<dbReference type="InterPro" id="IPR008991">
    <property type="entry name" value="Translation_prot_SH3-like_sf"/>
</dbReference>
<name>A0A174F7Q8_ANAHA</name>
<dbReference type="SUPFAM" id="SSF50104">
    <property type="entry name" value="Translation proteins SH3-like domain"/>
    <property type="match status" value="1"/>
</dbReference>
<dbReference type="GO" id="GO:0006412">
    <property type="term" value="P:translation"/>
    <property type="evidence" value="ECO:0007669"/>
    <property type="project" value="UniProtKB-UniRule"/>
</dbReference>
<evidence type="ECO:0000313" key="8">
    <source>
        <dbReference type="EMBL" id="AQP39712.1"/>
    </source>
</evidence>